<protein>
    <submittedName>
        <fullName evidence="3">Kelch-like protein 4</fullName>
    </submittedName>
</protein>
<dbReference type="Pfam" id="PF01344">
    <property type="entry name" value="Kelch_1"/>
    <property type="match status" value="2"/>
</dbReference>
<name>A0A9Q0YL45_HOLLE</name>
<sequence length="94" mass="10103">MNSTVLKGLYDEFNSVERYDPRADAWFCVAPMSICRDSVAVAVLGDQIYAAGGFNGTSYVSTVECYDPVAGEWSLSTPLNGARAGGCLVQLDLR</sequence>
<dbReference type="InterPro" id="IPR006652">
    <property type="entry name" value="Kelch_1"/>
</dbReference>
<proteinExistence type="predicted"/>
<evidence type="ECO:0000256" key="1">
    <source>
        <dbReference type="ARBA" id="ARBA00022441"/>
    </source>
</evidence>
<dbReference type="InterPro" id="IPR015915">
    <property type="entry name" value="Kelch-typ_b-propeller"/>
</dbReference>
<keyword evidence="1" id="KW-0880">Kelch repeat</keyword>
<accession>A0A9Q0YL45</accession>
<keyword evidence="2" id="KW-0677">Repeat</keyword>
<organism evidence="3 4">
    <name type="scientific">Holothuria leucospilota</name>
    <name type="common">Black long sea cucumber</name>
    <name type="synonym">Mertensiothuria leucospilota</name>
    <dbReference type="NCBI Taxonomy" id="206669"/>
    <lineage>
        <taxon>Eukaryota</taxon>
        <taxon>Metazoa</taxon>
        <taxon>Echinodermata</taxon>
        <taxon>Eleutherozoa</taxon>
        <taxon>Echinozoa</taxon>
        <taxon>Holothuroidea</taxon>
        <taxon>Aspidochirotacea</taxon>
        <taxon>Aspidochirotida</taxon>
        <taxon>Holothuriidae</taxon>
        <taxon>Holothuria</taxon>
    </lineage>
</organism>
<keyword evidence="4" id="KW-1185">Reference proteome</keyword>
<dbReference type="Proteomes" id="UP001152320">
    <property type="component" value="Chromosome 19"/>
</dbReference>
<dbReference type="OrthoDB" id="45365at2759"/>
<gene>
    <name evidence="3" type="ORF">HOLleu_37060</name>
</gene>
<dbReference type="EMBL" id="JAIZAY010000019">
    <property type="protein sequence ID" value="KAJ8024339.1"/>
    <property type="molecule type" value="Genomic_DNA"/>
</dbReference>
<evidence type="ECO:0000256" key="2">
    <source>
        <dbReference type="ARBA" id="ARBA00022737"/>
    </source>
</evidence>
<dbReference type="PANTHER" id="PTHR45632">
    <property type="entry name" value="LD33804P"/>
    <property type="match status" value="1"/>
</dbReference>
<dbReference type="Gene3D" id="2.120.10.80">
    <property type="entry name" value="Kelch-type beta propeller"/>
    <property type="match status" value="1"/>
</dbReference>
<dbReference type="AlphaFoldDB" id="A0A9Q0YL45"/>
<reference evidence="3" key="1">
    <citation type="submission" date="2021-10" db="EMBL/GenBank/DDBJ databases">
        <title>Tropical sea cucumber genome reveals ecological adaptation and Cuvierian tubules defense mechanism.</title>
        <authorList>
            <person name="Chen T."/>
        </authorList>
    </citation>
    <scope>NUCLEOTIDE SEQUENCE</scope>
    <source>
        <strain evidence="3">Nanhai2018</strain>
        <tissue evidence="3">Muscle</tissue>
    </source>
</reference>
<dbReference type="SUPFAM" id="SSF117281">
    <property type="entry name" value="Kelch motif"/>
    <property type="match status" value="1"/>
</dbReference>
<dbReference type="SMART" id="SM00612">
    <property type="entry name" value="Kelch"/>
    <property type="match status" value="2"/>
</dbReference>
<dbReference type="PANTHER" id="PTHR45632:SF3">
    <property type="entry name" value="KELCH-LIKE PROTEIN 32"/>
    <property type="match status" value="1"/>
</dbReference>
<evidence type="ECO:0000313" key="4">
    <source>
        <dbReference type="Proteomes" id="UP001152320"/>
    </source>
</evidence>
<comment type="caution">
    <text evidence="3">The sequence shown here is derived from an EMBL/GenBank/DDBJ whole genome shotgun (WGS) entry which is preliminary data.</text>
</comment>
<evidence type="ECO:0000313" key="3">
    <source>
        <dbReference type="EMBL" id="KAJ8024339.1"/>
    </source>
</evidence>